<dbReference type="InterPro" id="IPR051061">
    <property type="entry name" value="Zinc_finger_trans_reg"/>
</dbReference>
<evidence type="ECO:0000313" key="4">
    <source>
        <dbReference type="Proteomes" id="UP001305779"/>
    </source>
</evidence>
<organism evidence="3 4">
    <name type="scientific">Zasmidium cellare</name>
    <name type="common">Wine cellar mold</name>
    <name type="synonym">Racodium cellare</name>
    <dbReference type="NCBI Taxonomy" id="395010"/>
    <lineage>
        <taxon>Eukaryota</taxon>
        <taxon>Fungi</taxon>
        <taxon>Dikarya</taxon>
        <taxon>Ascomycota</taxon>
        <taxon>Pezizomycotina</taxon>
        <taxon>Dothideomycetes</taxon>
        <taxon>Dothideomycetidae</taxon>
        <taxon>Mycosphaerellales</taxon>
        <taxon>Mycosphaerellaceae</taxon>
        <taxon>Zasmidium</taxon>
    </lineage>
</organism>
<feature type="compositionally biased region" description="Polar residues" evidence="1">
    <location>
        <begin position="353"/>
        <end position="378"/>
    </location>
</feature>
<dbReference type="PANTHER" id="PTHR46179:SF19">
    <property type="entry name" value="C2H2 FINGER DOMAIN TRANSCRIPTION FACTOR (EUROFUNG)-RELATED"/>
    <property type="match status" value="1"/>
</dbReference>
<feature type="compositionally biased region" description="Basic and acidic residues" evidence="1">
    <location>
        <begin position="132"/>
        <end position="146"/>
    </location>
</feature>
<proteinExistence type="predicted"/>
<feature type="compositionally biased region" description="Basic and acidic residues" evidence="1">
    <location>
        <begin position="15"/>
        <end position="32"/>
    </location>
</feature>
<feature type="region of interest" description="Disordered" evidence="1">
    <location>
        <begin position="1"/>
        <end position="396"/>
    </location>
</feature>
<feature type="compositionally biased region" description="Low complexity" evidence="1">
    <location>
        <begin position="89"/>
        <end position="99"/>
    </location>
</feature>
<gene>
    <name evidence="3" type="ORF">PRZ48_001838</name>
</gene>
<feature type="domain" description="C2H2-type" evidence="2">
    <location>
        <begin position="409"/>
        <end position="434"/>
    </location>
</feature>
<dbReference type="InterPro" id="IPR013087">
    <property type="entry name" value="Znf_C2H2_type"/>
</dbReference>
<keyword evidence="4" id="KW-1185">Reference proteome</keyword>
<evidence type="ECO:0000313" key="3">
    <source>
        <dbReference type="EMBL" id="KAK4508100.1"/>
    </source>
</evidence>
<feature type="compositionally biased region" description="Basic and acidic residues" evidence="1">
    <location>
        <begin position="159"/>
        <end position="175"/>
    </location>
</feature>
<feature type="region of interest" description="Disordered" evidence="1">
    <location>
        <begin position="516"/>
        <end position="548"/>
    </location>
</feature>
<dbReference type="SMART" id="SM00355">
    <property type="entry name" value="ZnF_C2H2"/>
    <property type="match status" value="3"/>
</dbReference>
<feature type="compositionally biased region" description="Polar residues" evidence="1">
    <location>
        <begin position="289"/>
        <end position="299"/>
    </location>
</feature>
<evidence type="ECO:0000256" key="1">
    <source>
        <dbReference type="SAM" id="MobiDB-lite"/>
    </source>
</evidence>
<feature type="compositionally biased region" description="Low complexity" evidence="1">
    <location>
        <begin position="270"/>
        <end position="281"/>
    </location>
</feature>
<accession>A0ABR0F318</accession>
<feature type="compositionally biased region" description="Low complexity" evidence="1">
    <location>
        <begin position="220"/>
        <end position="231"/>
    </location>
</feature>
<feature type="domain" description="C2H2-type" evidence="2">
    <location>
        <begin position="440"/>
        <end position="469"/>
    </location>
</feature>
<dbReference type="Proteomes" id="UP001305779">
    <property type="component" value="Unassembled WGS sequence"/>
</dbReference>
<feature type="compositionally biased region" description="Polar residues" evidence="1">
    <location>
        <begin position="307"/>
        <end position="324"/>
    </location>
</feature>
<evidence type="ECO:0000259" key="2">
    <source>
        <dbReference type="SMART" id="SM00355"/>
    </source>
</evidence>
<dbReference type="EMBL" id="JAXOVC010000001">
    <property type="protein sequence ID" value="KAK4508100.1"/>
    <property type="molecule type" value="Genomic_DNA"/>
</dbReference>
<reference evidence="3 4" key="1">
    <citation type="journal article" date="2023" name="G3 (Bethesda)">
        <title>A chromosome-level genome assembly of Zasmidium syzygii isolated from banana leaves.</title>
        <authorList>
            <person name="van Westerhoven A.C."/>
            <person name="Mehrabi R."/>
            <person name="Talebi R."/>
            <person name="Steentjes M.B.F."/>
            <person name="Corcolon B."/>
            <person name="Chong P.A."/>
            <person name="Kema G.H.J."/>
            <person name="Seidl M.F."/>
        </authorList>
    </citation>
    <scope>NUCLEOTIDE SEQUENCE [LARGE SCALE GENOMIC DNA]</scope>
    <source>
        <strain evidence="3 4">P124</strain>
    </source>
</reference>
<name>A0ABR0F318_ZASCE</name>
<protein>
    <recommendedName>
        <fullName evidence="2">C2H2-type domain-containing protein</fullName>
    </recommendedName>
</protein>
<sequence>MTTFARDEHFDEDTPIFKHHESFEAKDVKLEPPPEEYPDFPTTKFRRENCPSLDALIQIAPGFNPSSRSSSESEAKSSPKPSYRRGDMPEAGASAPAEGGPHDGSAKASGPDVLRVTAEMAIRVGAKTPPLDSKDLAERPVHRVDSAQDSSESVPQLPPEKRPQRSERASPHLKLETAPTTANGAAALDEDSMTKSPTLAKHMIQIEEKASSNYPPAQATSPTTETPGTSSRKASLPPFRQLADLAEIASQHAQQTQQETRPPAQHSHQHSQSFSSTTSQSPMAPYHPSYTNSAQTSPVSYHGFARSPTSTEGFTYGSPSQNPGSAYYYPDRRTSVANDSAHTYPTPVPSLPSNPSSGETPVGNAGSSTDGYSTSHTTPIDPGTVQPEAMGRPILPPPPGMAIIPAGGFMCDYPGCTALPFQTQYLLSSHRNVHSQIRSHYCPVEGCPRGEGGRGFKRKNEMIRHGLVHNSPGYICPFCPDREHRYPRPDNLQRHVRVHHVDKDRDDPALREVLAQRIEGNTQKQRRRRTQGSTTVTGGGGQAPESAP</sequence>
<dbReference type="PANTHER" id="PTHR46179">
    <property type="entry name" value="ZINC FINGER PROTEIN"/>
    <property type="match status" value="1"/>
</dbReference>
<feature type="compositionally biased region" description="Polar residues" evidence="1">
    <location>
        <begin position="251"/>
        <end position="260"/>
    </location>
</feature>
<feature type="domain" description="C2H2-type" evidence="2">
    <location>
        <begin position="474"/>
        <end position="499"/>
    </location>
</feature>
<comment type="caution">
    <text evidence="3">The sequence shown here is derived from an EMBL/GenBank/DDBJ whole genome shotgun (WGS) entry which is preliminary data.</text>
</comment>
<dbReference type="Gene3D" id="3.30.160.60">
    <property type="entry name" value="Classic Zinc Finger"/>
    <property type="match status" value="1"/>
</dbReference>